<sequence length="92" mass="10412">MQETTKEHQSRKVHSLPPEVEHERSSAEDDPCLVSVNFEDDDTPCSFCGLPYDSVEPIKRGDWTACQQCSHLYHEVCVRAVGKKIFVCGKCI</sequence>
<keyword evidence="3" id="KW-1185">Reference proteome</keyword>
<feature type="compositionally biased region" description="Basic and acidic residues" evidence="1">
    <location>
        <begin position="1"/>
        <end position="10"/>
    </location>
</feature>
<dbReference type="EMBL" id="JARBHB010000002">
    <property type="protein sequence ID" value="KAJ8893205.1"/>
    <property type="molecule type" value="Genomic_DNA"/>
</dbReference>
<evidence type="ECO:0000313" key="3">
    <source>
        <dbReference type="Proteomes" id="UP001159363"/>
    </source>
</evidence>
<evidence type="ECO:0000313" key="2">
    <source>
        <dbReference type="EMBL" id="KAJ8893205.1"/>
    </source>
</evidence>
<dbReference type="Proteomes" id="UP001159363">
    <property type="component" value="Chromosome 2"/>
</dbReference>
<accession>A0ABQ9I957</accession>
<reference evidence="2 3" key="1">
    <citation type="submission" date="2023-02" db="EMBL/GenBank/DDBJ databases">
        <title>LHISI_Scaffold_Assembly.</title>
        <authorList>
            <person name="Stuart O.P."/>
            <person name="Cleave R."/>
            <person name="Magrath M.J.L."/>
            <person name="Mikheyev A.S."/>
        </authorList>
    </citation>
    <scope>NUCLEOTIDE SEQUENCE [LARGE SCALE GENOMIC DNA]</scope>
    <source>
        <strain evidence="2">Daus_M_001</strain>
        <tissue evidence="2">Leg muscle</tissue>
    </source>
</reference>
<name>A0ABQ9I957_9NEOP</name>
<organism evidence="2 3">
    <name type="scientific">Dryococelus australis</name>
    <dbReference type="NCBI Taxonomy" id="614101"/>
    <lineage>
        <taxon>Eukaryota</taxon>
        <taxon>Metazoa</taxon>
        <taxon>Ecdysozoa</taxon>
        <taxon>Arthropoda</taxon>
        <taxon>Hexapoda</taxon>
        <taxon>Insecta</taxon>
        <taxon>Pterygota</taxon>
        <taxon>Neoptera</taxon>
        <taxon>Polyneoptera</taxon>
        <taxon>Phasmatodea</taxon>
        <taxon>Verophasmatodea</taxon>
        <taxon>Anareolatae</taxon>
        <taxon>Phasmatidae</taxon>
        <taxon>Eurycanthinae</taxon>
        <taxon>Dryococelus</taxon>
    </lineage>
</organism>
<proteinExistence type="predicted"/>
<gene>
    <name evidence="2" type="ORF">PR048_005791</name>
</gene>
<feature type="region of interest" description="Disordered" evidence="1">
    <location>
        <begin position="1"/>
        <end position="28"/>
    </location>
</feature>
<protein>
    <submittedName>
        <fullName evidence="2">Uncharacterized protein</fullName>
    </submittedName>
</protein>
<evidence type="ECO:0000256" key="1">
    <source>
        <dbReference type="SAM" id="MobiDB-lite"/>
    </source>
</evidence>
<comment type="caution">
    <text evidence="2">The sequence shown here is derived from an EMBL/GenBank/DDBJ whole genome shotgun (WGS) entry which is preliminary data.</text>
</comment>
<dbReference type="SUPFAM" id="SSF57903">
    <property type="entry name" value="FYVE/PHD zinc finger"/>
    <property type="match status" value="1"/>
</dbReference>
<dbReference type="InterPro" id="IPR011011">
    <property type="entry name" value="Znf_FYVE_PHD"/>
</dbReference>